<evidence type="ECO:0000313" key="2">
    <source>
        <dbReference type="WBParaSite" id="SSTP_0000802900.1"/>
    </source>
</evidence>
<organism evidence="2">
    <name type="scientific">Strongyloides stercoralis</name>
    <name type="common">Threadworm</name>
    <dbReference type="NCBI Taxonomy" id="6248"/>
    <lineage>
        <taxon>Eukaryota</taxon>
        <taxon>Metazoa</taxon>
        <taxon>Ecdysozoa</taxon>
        <taxon>Nematoda</taxon>
        <taxon>Chromadorea</taxon>
        <taxon>Rhabditida</taxon>
        <taxon>Tylenchina</taxon>
        <taxon>Panagrolaimomorpha</taxon>
        <taxon>Strongyloidoidea</taxon>
        <taxon>Strongyloididae</taxon>
        <taxon>Strongyloides</taxon>
    </lineage>
</organism>
<name>A0A0K0EEW5_STRER</name>
<accession>A0A0K0EEW5</accession>
<evidence type="ECO:0000256" key="1">
    <source>
        <dbReference type="SAM" id="MobiDB-lite"/>
    </source>
</evidence>
<dbReference type="AlphaFoldDB" id="A0A0K0EEW5"/>
<sequence>MVQENSKSEGENKNLVSTSKFSQNEKPTSNEKTNDQVTDSSKTLKTNPFEVVEKLILKLTDKMIANEIPKKVPSSTREDEKNKIINSSKASTDKPVPTRQPVSVYLAPIENVKPASNVQAVYIDKRLNENASNQDINLHNNSNCNLAEKSQSYENLSLGTPKGKRTTIFVPVNNDSYNLDLTPPSSISSENVNKKSSKIEINPGLFADTSIPQLTTKKKSQRQILESSLLINKKTSISGNQQGLTSLFKNSTIIPTEAVDSKQKMSKCKHGISINEKSMDKSFENVNEKGYKNCPECCTSKIDMSKRKDTCNERINEKIQDQSKKFSTLGSVKNNSTPRTSICSTASLFKNTLDSSQNNERSRQLNENIYTTAPTRNRNRNMDNDSGIDNPMFNDDISMYPYTCKIKNDNGIFIPTKNMSLQQKSKKLVSLKNIPMKSEVKIESPKISRFYDMQTHNDMEKNTSRFNNEKYIKEKKTVDDLIFKTPESFSSLKKKTILPKKVQSANETSSIKTFSTASNGGMNNFSQTTKKSSNLNLHTAIPNESEDVITDSFVPYGLRGPSSSKTKIDQNNNSNISKKYKCVNEASSDEMLVVLDDDKGNKITVNMTSIIKSFNINNATLSPHAIYMNGNQIWKKL</sequence>
<reference evidence="2" key="1">
    <citation type="submission" date="2015-08" db="UniProtKB">
        <authorList>
            <consortium name="WormBaseParasite"/>
        </authorList>
    </citation>
    <scope>IDENTIFICATION</scope>
</reference>
<dbReference type="WBParaSite" id="SSTP_0000802900.1">
    <property type="protein sequence ID" value="SSTP_0000802900.1"/>
    <property type="gene ID" value="SSTP_0000802900"/>
</dbReference>
<protein>
    <submittedName>
        <fullName evidence="2">BRCT domain-containing protein</fullName>
    </submittedName>
</protein>
<feature type="compositionally biased region" description="Polar residues" evidence="1">
    <location>
        <begin position="14"/>
        <end position="27"/>
    </location>
</feature>
<feature type="compositionally biased region" description="Basic and acidic residues" evidence="1">
    <location>
        <begin position="1"/>
        <end position="12"/>
    </location>
</feature>
<proteinExistence type="predicted"/>
<feature type="compositionally biased region" description="Polar residues" evidence="1">
    <location>
        <begin position="35"/>
        <end position="45"/>
    </location>
</feature>
<feature type="region of interest" description="Disordered" evidence="1">
    <location>
        <begin position="1"/>
        <end position="45"/>
    </location>
</feature>
<feature type="region of interest" description="Disordered" evidence="1">
    <location>
        <begin position="70"/>
        <end position="98"/>
    </location>
</feature>